<reference evidence="6 7" key="1">
    <citation type="submission" date="2016-07" db="EMBL/GenBank/DDBJ databases">
        <title>Pervasive Adenine N6-methylation of Active Genes in Fungi.</title>
        <authorList>
            <consortium name="DOE Joint Genome Institute"/>
            <person name="Mondo S.J."/>
            <person name="Dannebaum R.O."/>
            <person name="Kuo R.C."/>
            <person name="Labutti K."/>
            <person name="Haridas S."/>
            <person name="Kuo A."/>
            <person name="Salamov A."/>
            <person name="Ahrendt S.R."/>
            <person name="Lipzen A."/>
            <person name="Sullivan W."/>
            <person name="Andreopoulos W.B."/>
            <person name="Clum A."/>
            <person name="Lindquist E."/>
            <person name="Daum C."/>
            <person name="Ramamoorthy G.K."/>
            <person name="Gryganskyi A."/>
            <person name="Culley D."/>
            <person name="Magnuson J.K."/>
            <person name="James T.Y."/>
            <person name="O'Malley M.A."/>
            <person name="Stajich J.E."/>
            <person name="Spatafora J.W."/>
            <person name="Visel A."/>
            <person name="Grigoriev I.V."/>
        </authorList>
    </citation>
    <scope>NUCLEOTIDE SEQUENCE [LARGE SCALE GENOMIC DNA]</scope>
    <source>
        <strain evidence="6 7">NRRL 2496</strain>
    </source>
</reference>
<feature type="compositionally biased region" description="Polar residues" evidence="3">
    <location>
        <begin position="361"/>
        <end position="370"/>
    </location>
</feature>
<name>A0A1X2HFB0_SYNRA</name>
<feature type="domain" description="PAS" evidence="5">
    <location>
        <begin position="450"/>
        <end position="493"/>
    </location>
</feature>
<feature type="compositionally biased region" description="Low complexity" evidence="3">
    <location>
        <begin position="658"/>
        <end position="672"/>
    </location>
</feature>
<feature type="domain" description="Zn(2)-C6 fungal-type" evidence="4">
    <location>
        <begin position="56"/>
        <end position="85"/>
    </location>
</feature>
<keyword evidence="7" id="KW-1185">Reference proteome</keyword>
<dbReference type="SUPFAM" id="SSF55785">
    <property type="entry name" value="PYP-like sensor domain (PAS domain)"/>
    <property type="match status" value="1"/>
</dbReference>
<feature type="compositionally biased region" description="Basic and acidic residues" evidence="3">
    <location>
        <begin position="864"/>
        <end position="880"/>
    </location>
</feature>
<feature type="compositionally biased region" description="Pro residues" evidence="3">
    <location>
        <begin position="176"/>
        <end position="195"/>
    </location>
</feature>
<dbReference type="EMBL" id="MCGN01000004">
    <property type="protein sequence ID" value="ORY97600.1"/>
    <property type="molecule type" value="Genomic_DNA"/>
</dbReference>
<feature type="region of interest" description="Disordered" evidence="3">
    <location>
        <begin position="1"/>
        <end position="40"/>
    </location>
</feature>
<dbReference type="PROSITE" id="PS50112">
    <property type="entry name" value="PAS"/>
    <property type="match status" value="1"/>
</dbReference>
<accession>A0A1X2HFB0</accession>
<feature type="compositionally biased region" description="Low complexity" evidence="3">
    <location>
        <begin position="728"/>
        <end position="743"/>
    </location>
</feature>
<evidence type="ECO:0000313" key="6">
    <source>
        <dbReference type="EMBL" id="ORY97600.1"/>
    </source>
</evidence>
<dbReference type="PROSITE" id="PS50048">
    <property type="entry name" value="ZN2_CY6_FUNGAL_2"/>
    <property type="match status" value="1"/>
</dbReference>
<feature type="region of interest" description="Disordered" evidence="3">
    <location>
        <begin position="128"/>
        <end position="202"/>
    </location>
</feature>
<evidence type="ECO:0000256" key="2">
    <source>
        <dbReference type="ARBA" id="ARBA00023242"/>
    </source>
</evidence>
<dbReference type="InParanoid" id="A0A1X2HFB0"/>
<dbReference type="InterPro" id="IPR000014">
    <property type="entry name" value="PAS"/>
</dbReference>
<dbReference type="PROSITE" id="PS00463">
    <property type="entry name" value="ZN2_CY6_FUNGAL_1"/>
    <property type="match status" value="1"/>
</dbReference>
<protein>
    <recommendedName>
        <fullName evidence="8">Zn(2)-C6 fungal-type domain-containing protein</fullName>
    </recommendedName>
</protein>
<dbReference type="InterPro" id="IPR001138">
    <property type="entry name" value="Zn2Cys6_DnaBD"/>
</dbReference>
<evidence type="ECO:0000256" key="1">
    <source>
        <dbReference type="ARBA" id="ARBA00022723"/>
    </source>
</evidence>
<feature type="compositionally biased region" description="Polar residues" evidence="3">
    <location>
        <begin position="28"/>
        <end position="40"/>
    </location>
</feature>
<dbReference type="InterPro" id="IPR036864">
    <property type="entry name" value="Zn2-C6_fun-type_DNA-bd_sf"/>
</dbReference>
<feature type="region of interest" description="Disordered" evidence="3">
    <location>
        <begin position="601"/>
        <end position="672"/>
    </location>
</feature>
<dbReference type="Gene3D" id="3.30.450.20">
    <property type="entry name" value="PAS domain"/>
    <property type="match status" value="1"/>
</dbReference>
<dbReference type="GO" id="GO:0000981">
    <property type="term" value="F:DNA-binding transcription factor activity, RNA polymerase II-specific"/>
    <property type="evidence" value="ECO:0007669"/>
    <property type="project" value="InterPro"/>
</dbReference>
<comment type="caution">
    <text evidence="6">The sequence shown here is derived from an EMBL/GenBank/DDBJ whole genome shotgun (WGS) entry which is preliminary data.</text>
</comment>
<proteinExistence type="predicted"/>
<evidence type="ECO:0000256" key="3">
    <source>
        <dbReference type="SAM" id="MobiDB-lite"/>
    </source>
</evidence>
<dbReference type="Proteomes" id="UP000242180">
    <property type="component" value="Unassembled WGS sequence"/>
</dbReference>
<feature type="region of interest" description="Disordered" evidence="3">
    <location>
        <begin position="723"/>
        <end position="746"/>
    </location>
</feature>
<dbReference type="SUPFAM" id="SSF57701">
    <property type="entry name" value="Zn2/Cys6 DNA-binding domain"/>
    <property type="match status" value="1"/>
</dbReference>
<sequence>MSSSVVNNNKNNDNNGESATSAAAVMTPSRSPPNHHTGTSMMVPAKRGYKSHVPSACINCKKAHLACDVTRPCKRCVTLGKTDTCQDVKHKKRGRPRLRDKKSSMEGGIGENYEVMYGTIQTPAFNVSPVRDNRASTPVSGVSSAPVTTAHSATGSNTQSTSIAFIHEPIESFRRSPPPPTAMPSSAPPPPPSTPAPTQSHPVHHQLIAPATSSALSPSFSATASSASFSSTIQSFHLQQTPRLILDDATFDDGGDIFQQCMIPPYAPPVPSLPYTQSHVPESMSLQLKMDNAYAQRPASLPFSPSSAALLGSGPVNSSTNMNTKNAHGSIDYHGNTPHEDEPRSPLSPSPRWREQEFKQTRLQSWQPSARETLVKRTETTPSPPPPPSSRRPTEATSGKGRDQEQAHSHYSRHSVEQQQQRQQKHTQDEVAEDQAVTLFMSMEVCCARVSDQVTPMWGYYPQEFAHRSLYDFVSPKDTDRLARLHRLLLDNITQVAKENDPDFGGPPPPTERTTADFFHSMDVAMLSHIASGSRTFSDSLHIKTRSGEEELYEMLVCMGGGIGADLHDTSSLSKLYLIAQFRKHNYEVGARTVVLDVSSSTFGGKRTSTSGNSNNSRDTNNNNSGSSGNRDDRRSSEEHRRKLSTSPKLQSFRSNNGLSRPSLTSSSSFRTASGAASFSRSSVFDLRPRYGSSIPAHYAKSSHLNTVTRIGSAKVNVAPMTCQRTGSTSPSSTSPPSSSSSSWQRRIENTLPTANANRLPNVSPAVAAASSNMSGVMRGPAANLPPLSGVRESSNPYSTLAYRFAPIAAAKTATGSPQGGPNVTHPTTQYFLQTSSSTLNAAASAAQYGTRRNNMLFTSNMADNDRASGKTDSNRKVEMSIRSLLC</sequence>
<feature type="compositionally biased region" description="Polar residues" evidence="3">
    <location>
        <begin position="316"/>
        <end position="327"/>
    </location>
</feature>
<evidence type="ECO:0008006" key="8">
    <source>
        <dbReference type="Google" id="ProtNLM"/>
    </source>
</evidence>
<dbReference type="CDD" id="cd00067">
    <property type="entry name" value="GAL4"/>
    <property type="match status" value="1"/>
</dbReference>
<dbReference type="InterPro" id="IPR050335">
    <property type="entry name" value="ERT1_acuK_gluconeogen_tf"/>
</dbReference>
<organism evidence="6 7">
    <name type="scientific">Syncephalastrum racemosum</name>
    <name type="common">Filamentous fungus</name>
    <dbReference type="NCBI Taxonomy" id="13706"/>
    <lineage>
        <taxon>Eukaryota</taxon>
        <taxon>Fungi</taxon>
        <taxon>Fungi incertae sedis</taxon>
        <taxon>Mucoromycota</taxon>
        <taxon>Mucoromycotina</taxon>
        <taxon>Mucoromycetes</taxon>
        <taxon>Mucorales</taxon>
        <taxon>Syncephalastraceae</taxon>
        <taxon>Syncephalastrum</taxon>
    </lineage>
</organism>
<feature type="region of interest" description="Disordered" evidence="3">
    <location>
        <begin position="862"/>
        <end position="887"/>
    </location>
</feature>
<dbReference type="PANTHER" id="PTHR47659:SF4">
    <property type="entry name" value="ZN(II)2CYS6 TRANSCRIPTION FACTOR (EUROFUNG)"/>
    <property type="match status" value="1"/>
</dbReference>
<dbReference type="GO" id="GO:0008270">
    <property type="term" value="F:zinc ion binding"/>
    <property type="evidence" value="ECO:0007669"/>
    <property type="project" value="InterPro"/>
</dbReference>
<evidence type="ECO:0000313" key="7">
    <source>
        <dbReference type="Proteomes" id="UP000242180"/>
    </source>
</evidence>
<evidence type="ECO:0000259" key="4">
    <source>
        <dbReference type="PROSITE" id="PS50048"/>
    </source>
</evidence>
<keyword evidence="2" id="KW-0539">Nucleus</keyword>
<gene>
    <name evidence="6" type="ORF">BCR43DRAFT_490032</name>
</gene>
<dbReference type="SMART" id="SM00066">
    <property type="entry name" value="GAL4"/>
    <property type="match status" value="1"/>
</dbReference>
<keyword evidence="1" id="KW-0479">Metal-binding</keyword>
<dbReference type="OrthoDB" id="1555531at2759"/>
<dbReference type="STRING" id="13706.A0A1X2HFB0"/>
<dbReference type="AlphaFoldDB" id="A0A1X2HFB0"/>
<feature type="compositionally biased region" description="Polar residues" evidence="3">
    <location>
        <begin position="135"/>
        <end position="163"/>
    </location>
</feature>
<feature type="compositionally biased region" description="Basic and acidic residues" evidence="3">
    <location>
        <begin position="630"/>
        <end position="641"/>
    </location>
</feature>
<dbReference type="PANTHER" id="PTHR47659">
    <property type="entry name" value="ZN(II)2CYS6 TRANSCRIPTION FACTOR (EUROFUNG)-RELATED"/>
    <property type="match status" value="1"/>
</dbReference>
<feature type="region of interest" description="Disordered" evidence="3">
    <location>
        <begin position="314"/>
        <end position="430"/>
    </location>
</feature>
<feature type="compositionally biased region" description="Polar residues" evidence="3">
    <location>
        <begin position="645"/>
        <end position="657"/>
    </location>
</feature>
<feature type="compositionally biased region" description="Low complexity" evidence="3">
    <location>
        <begin position="607"/>
        <end position="629"/>
    </location>
</feature>
<dbReference type="InterPro" id="IPR035965">
    <property type="entry name" value="PAS-like_dom_sf"/>
</dbReference>
<evidence type="ECO:0000259" key="5">
    <source>
        <dbReference type="PROSITE" id="PS50112"/>
    </source>
</evidence>